<evidence type="ECO:0008006" key="3">
    <source>
        <dbReference type="Google" id="ProtNLM"/>
    </source>
</evidence>
<dbReference type="AlphaFoldDB" id="A0A444X4I9"/>
<accession>A0A444X4I9</accession>
<name>A0A444X4I9_ARAHY</name>
<comment type="caution">
    <text evidence="1">The sequence shown here is derived from an EMBL/GenBank/DDBJ whole genome shotgun (WGS) entry which is preliminary data.</text>
</comment>
<gene>
    <name evidence="1" type="ORF">Ahy_B10g104005</name>
</gene>
<organism evidence="1 2">
    <name type="scientific">Arachis hypogaea</name>
    <name type="common">Peanut</name>
    <dbReference type="NCBI Taxonomy" id="3818"/>
    <lineage>
        <taxon>Eukaryota</taxon>
        <taxon>Viridiplantae</taxon>
        <taxon>Streptophyta</taxon>
        <taxon>Embryophyta</taxon>
        <taxon>Tracheophyta</taxon>
        <taxon>Spermatophyta</taxon>
        <taxon>Magnoliopsida</taxon>
        <taxon>eudicotyledons</taxon>
        <taxon>Gunneridae</taxon>
        <taxon>Pentapetalae</taxon>
        <taxon>rosids</taxon>
        <taxon>fabids</taxon>
        <taxon>Fabales</taxon>
        <taxon>Fabaceae</taxon>
        <taxon>Papilionoideae</taxon>
        <taxon>50 kb inversion clade</taxon>
        <taxon>dalbergioids sensu lato</taxon>
        <taxon>Dalbergieae</taxon>
        <taxon>Pterocarpus clade</taxon>
        <taxon>Arachis</taxon>
    </lineage>
</organism>
<dbReference type="EMBL" id="SDMP01000020">
    <property type="protein sequence ID" value="RYQ84581.1"/>
    <property type="molecule type" value="Genomic_DNA"/>
</dbReference>
<evidence type="ECO:0000313" key="1">
    <source>
        <dbReference type="EMBL" id="RYQ84581.1"/>
    </source>
</evidence>
<dbReference type="Proteomes" id="UP000289738">
    <property type="component" value="Chromosome B10"/>
</dbReference>
<sequence length="131" mass="15579">MCLFGTTLFSDKSGINVHWKYLPLFREFFQIYKFSWGSACLAHMYRSLYWAFRYDCKDIDGKHMEFRTQWLLMILLQPLLQTMCRQSFIRSFPLPNIFSIAFCLANRIDQIRKILTPNEKGMAFSGNNPLK</sequence>
<proteinExistence type="predicted"/>
<reference evidence="1 2" key="1">
    <citation type="submission" date="2019-01" db="EMBL/GenBank/DDBJ databases">
        <title>Sequencing of cultivated peanut Arachis hypogaea provides insights into genome evolution and oil improvement.</title>
        <authorList>
            <person name="Chen X."/>
        </authorList>
    </citation>
    <scope>NUCLEOTIDE SEQUENCE [LARGE SCALE GENOMIC DNA]</scope>
    <source>
        <strain evidence="2">cv. Fuhuasheng</strain>
        <tissue evidence="1">Leaves</tissue>
    </source>
</reference>
<keyword evidence="2" id="KW-1185">Reference proteome</keyword>
<evidence type="ECO:0000313" key="2">
    <source>
        <dbReference type="Proteomes" id="UP000289738"/>
    </source>
</evidence>
<protein>
    <recommendedName>
        <fullName evidence="3">Aminotransferase-like plant mobile domain-containing protein</fullName>
    </recommendedName>
</protein>